<accession>A0A8I0MXS6</accession>
<proteinExistence type="predicted"/>
<name>A0A8I0MXS6_9GAMM</name>
<comment type="caution">
    <text evidence="2">The sequence shown here is derived from an EMBL/GenBank/DDBJ whole genome shotgun (WGS) entry which is preliminary data.</text>
</comment>
<evidence type="ECO:0000313" key="2">
    <source>
        <dbReference type="EMBL" id="MBE0347009.1"/>
    </source>
</evidence>
<gene>
    <name evidence="2" type="ORF">PPEP_a3995</name>
</gene>
<dbReference type="Gene3D" id="3.50.50.60">
    <property type="entry name" value="FAD/NAD(P)-binding domain"/>
    <property type="match status" value="1"/>
</dbReference>
<dbReference type="AlphaFoldDB" id="A0A8I0MXS6"/>
<keyword evidence="3" id="KW-1185">Reference proteome</keyword>
<dbReference type="InterPro" id="IPR002938">
    <property type="entry name" value="FAD-bd"/>
</dbReference>
<dbReference type="EMBL" id="AQHF01000025">
    <property type="protein sequence ID" value="MBE0347009.1"/>
    <property type="molecule type" value="Genomic_DNA"/>
</dbReference>
<dbReference type="PROSITE" id="PS51257">
    <property type="entry name" value="PROKAR_LIPOPROTEIN"/>
    <property type="match status" value="1"/>
</dbReference>
<dbReference type="Gene3D" id="3.30.9.100">
    <property type="match status" value="1"/>
</dbReference>
<evidence type="ECO:0000259" key="1">
    <source>
        <dbReference type="Pfam" id="PF01494"/>
    </source>
</evidence>
<dbReference type="SUPFAM" id="SSF51905">
    <property type="entry name" value="FAD/NAD(P)-binding domain"/>
    <property type="match status" value="1"/>
</dbReference>
<evidence type="ECO:0000313" key="3">
    <source>
        <dbReference type="Proteomes" id="UP000660708"/>
    </source>
</evidence>
<dbReference type="Proteomes" id="UP000660708">
    <property type="component" value="Unassembled WGS sequence"/>
</dbReference>
<organism evidence="2 3">
    <name type="scientific">Pseudoalteromonas peptidolytica F12-50-A1</name>
    <dbReference type="NCBI Taxonomy" id="1315280"/>
    <lineage>
        <taxon>Bacteria</taxon>
        <taxon>Pseudomonadati</taxon>
        <taxon>Pseudomonadota</taxon>
        <taxon>Gammaproteobacteria</taxon>
        <taxon>Alteromonadales</taxon>
        <taxon>Pseudoalteromonadaceae</taxon>
        <taxon>Pseudoalteromonas</taxon>
    </lineage>
</organism>
<dbReference type="GO" id="GO:0071949">
    <property type="term" value="F:FAD binding"/>
    <property type="evidence" value="ECO:0007669"/>
    <property type="project" value="InterPro"/>
</dbReference>
<feature type="domain" description="FAD-binding" evidence="1">
    <location>
        <begin position="6"/>
        <end position="322"/>
    </location>
</feature>
<protein>
    <recommendedName>
        <fullName evidence="1">FAD-binding domain-containing protein</fullName>
    </recommendedName>
</protein>
<dbReference type="InterPro" id="IPR050816">
    <property type="entry name" value="Flavin-dep_Halogenase_NPB"/>
</dbReference>
<dbReference type="RefSeq" id="WP_147389591.1">
    <property type="nucleotide sequence ID" value="NZ_AQHF01000025.1"/>
</dbReference>
<reference evidence="2 3" key="1">
    <citation type="submission" date="2015-06" db="EMBL/GenBank/DDBJ databases">
        <title>Genome sequence of Pseudoalteromonas peptidolytica.</title>
        <authorList>
            <person name="Xie B.-B."/>
            <person name="Rong J.-C."/>
            <person name="Qin Q.-L."/>
            <person name="Zhang Y.-Z."/>
        </authorList>
    </citation>
    <scope>NUCLEOTIDE SEQUENCE [LARGE SCALE GENOMIC DNA]</scope>
    <source>
        <strain evidence="2 3">F12-50-A1</strain>
    </source>
</reference>
<dbReference type="Pfam" id="PF01494">
    <property type="entry name" value="FAD_binding_3"/>
    <property type="match status" value="1"/>
</dbReference>
<dbReference type="InterPro" id="IPR036188">
    <property type="entry name" value="FAD/NAD-bd_sf"/>
</dbReference>
<dbReference type="PANTHER" id="PTHR43747:SF1">
    <property type="entry name" value="SLR1998 PROTEIN"/>
    <property type="match status" value="1"/>
</dbReference>
<sequence length="358" mass="39574">MTKRKSDIVIVGAGIAGCILALALHPHYHVVVIDKQAQAQEKVGECLPPTASRVLRKLHLSHLLQSSEHTTSHGMVSFWGSDYPTIVDNVKNPDGLGWHLHRQHFEQQLRDELARRGISLLSSAKVAGITKADMDWQVQVTSQKSQSELTTQLLIDATGRSCHIARQLGAKLVLSDKQMALWLTAPVATSKQLAVISDETHGWWYSAPSAAYLSQNTGMQTRVFSWQAPAEIIKRSGIADVDGFLTRARQVKGFSTLVDLVNRQGARLHPMVSANSARLERCAADGWFAVGDAGMSFDPLSSQGMLHAMNSSMQLAEILVAHGLRSTLATELYQSQMDRVWARYLEHRQYFYHGTTLA</sequence>
<dbReference type="PANTHER" id="PTHR43747">
    <property type="entry name" value="FAD-BINDING PROTEIN"/>
    <property type="match status" value="1"/>
</dbReference>